<dbReference type="PANTHER" id="PTHR43357">
    <property type="entry name" value="INNER MEMBRANE ABC TRANSPORTER PERMEASE PROTEIN YDCV"/>
    <property type="match status" value="1"/>
</dbReference>
<feature type="transmembrane region" description="Helical" evidence="8">
    <location>
        <begin position="49"/>
        <end position="69"/>
    </location>
</feature>
<keyword evidence="6 8" id="KW-1133">Transmembrane helix</keyword>
<comment type="subcellular location">
    <subcellularLocation>
        <location evidence="1">Cell inner membrane</location>
        <topology evidence="1">Multi-pass membrane protein</topology>
    </subcellularLocation>
    <subcellularLocation>
        <location evidence="8">Cell membrane</location>
        <topology evidence="8">Multi-pass membrane protein</topology>
    </subcellularLocation>
</comment>
<reference evidence="10 11" key="1">
    <citation type="submission" date="2023-02" db="EMBL/GenBank/DDBJ databases">
        <title>Devosia chondri sp. nov., isolated from the phycosphere of marine algae.</title>
        <authorList>
            <person name="Kim J.M."/>
            <person name="Lee J.K."/>
            <person name="Choi B.J."/>
            <person name="Bayburt H."/>
            <person name="Jeon C.O."/>
        </authorList>
    </citation>
    <scope>NUCLEOTIDE SEQUENCE [LARGE SCALE GENOMIC DNA]</scope>
    <source>
        <strain evidence="10 11">G2-5</strain>
    </source>
</reference>
<keyword evidence="4" id="KW-0997">Cell inner membrane</keyword>
<feature type="domain" description="ABC transmembrane type-1" evidence="9">
    <location>
        <begin position="321"/>
        <end position="527"/>
    </location>
</feature>
<evidence type="ECO:0000313" key="11">
    <source>
        <dbReference type="Proteomes" id="UP001222118"/>
    </source>
</evidence>
<feature type="transmembrane region" description="Helical" evidence="8">
    <location>
        <begin position="133"/>
        <end position="155"/>
    </location>
</feature>
<feature type="transmembrane region" description="Helical" evidence="8">
    <location>
        <begin position="318"/>
        <end position="342"/>
    </location>
</feature>
<evidence type="ECO:0000256" key="7">
    <source>
        <dbReference type="ARBA" id="ARBA00023136"/>
    </source>
</evidence>
<evidence type="ECO:0000256" key="2">
    <source>
        <dbReference type="ARBA" id="ARBA00022448"/>
    </source>
</evidence>
<dbReference type="InterPro" id="IPR000515">
    <property type="entry name" value="MetI-like"/>
</dbReference>
<dbReference type="Proteomes" id="UP001222118">
    <property type="component" value="Chromosome"/>
</dbReference>
<keyword evidence="5 8" id="KW-0812">Transmembrane</keyword>
<keyword evidence="11" id="KW-1185">Reference proteome</keyword>
<name>A0ABY7Z0H1_9HYPH</name>
<keyword evidence="3" id="KW-1003">Cell membrane</keyword>
<feature type="transmembrane region" description="Helical" evidence="8">
    <location>
        <begin position="401"/>
        <end position="421"/>
    </location>
</feature>
<dbReference type="Pfam" id="PF00528">
    <property type="entry name" value="BPD_transp_1"/>
    <property type="match status" value="1"/>
</dbReference>
<protein>
    <submittedName>
        <fullName evidence="10">Iron ABC transporter permease</fullName>
    </submittedName>
</protein>
<feature type="transmembrane region" description="Helical" evidence="8">
    <location>
        <begin position="229"/>
        <end position="249"/>
    </location>
</feature>
<feature type="domain" description="ABC transmembrane type-1" evidence="9">
    <location>
        <begin position="43"/>
        <end position="250"/>
    </location>
</feature>
<comment type="similarity">
    <text evidence="8">Belongs to the binding-protein-dependent transport system permease family.</text>
</comment>
<dbReference type="PANTHER" id="PTHR43357:SF3">
    <property type="entry name" value="FE(3+)-TRANSPORT SYSTEM PERMEASE PROTEIN FBPB 2"/>
    <property type="match status" value="1"/>
</dbReference>
<feature type="transmembrane region" description="Helical" evidence="8">
    <location>
        <begin position="280"/>
        <end position="306"/>
    </location>
</feature>
<sequence length="536" mass="57109">MPVAPLLLLGLMGLPILWLLYGAAGAVASGSNGLAATMLPLALSETVTLMVSVGLVTGTTGLIAAWLVTHYEFPLRRIFDWALILPLAVPTYLAAYTYVEIFGFVGPIQQFVRHVTGASSLKDYWFPDIRSNWGAVIVLSAVLYPYVYAACRAFFLMQSGSLNIAARTLGASGWRTFLTVTLPLSRPPIVVGMTLAMMEVVNDLGAVQYFGVNSITAIIYSTWINRSDFGGAAQLAVTVVLVIGLLILAEQHARRHRVYLANRDSRVPPIRTRLNGGRALAALGYCGLLLAMGFLLPVGDLIYLALRRLTPDSFTLTFTALVPTVTLAFAGALVTVVIGFFAARQTSGRANGAAKGAIRLATLGYAIPGTVLALGLLQPLGQADLWFNRLTMALAGWRPGLILSGSMAALVYVYAIRFLAVSHSTLDAAMRKRGNSMLDAGRVLGERGLGLLLRVDLPTLTPAILTAATLVFVEIVKELPATLLLRPLGVDTLATVVYSSASVSLFAEAAMPALFIVLAGLIPVILATQIGNRRKV</sequence>
<dbReference type="EMBL" id="CP118247">
    <property type="protein sequence ID" value="WDR06639.1"/>
    <property type="molecule type" value="Genomic_DNA"/>
</dbReference>
<organism evidence="10 11">
    <name type="scientific">Devosia rhodophyticola</name>
    <dbReference type="NCBI Taxonomy" id="3026423"/>
    <lineage>
        <taxon>Bacteria</taxon>
        <taxon>Pseudomonadati</taxon>
        <taxon>Pseudomonadota</taxon>
        <taxon>Alphaproteobacteria</taxon>
        <taxon>Hyphomicrobiales</taxon>
        <taxon>Devosiaceae</taxon>
        <taxon>Devosia</taxon>
    </lineage>
</organism>
<feature type="transmembrane region" description="Helical" evidence="8">
    <location>
        <begin position="81"/>
        <end position="99"/>
    </location>
</feature>
<dbReference type="SUPFAM" id="SSF161098">
    <property type="entry name" value="MetI-like"/>
    <property type="match status" value="2"/>
</dbReference>
<feature type="transmembrane region" description="Helical" evidence="8">
    <location>
        <begin position="457"/>
        <end position="476"/>
    </location>
</feature>
<evidence type="ECO:0000256" key="6">
    <source>
        <dbReference type="ARBA" id="ARBA00022989"/>
    </source>
</evidence>
<keyword evidence="2 8" id="KW-0813">Transport</keyword>
<proteinExistence type="inferred from homology"/>
<evidence type="ECO:0000256" key="1">
    <source>
        <dbReference type="ARBA" id="ARBA00004429"/>
    </source>
</evidence>
<evidence type="ECO:0000256" key="4">
    <source>
        <dbReference type="ARBA" id="ARBA00022519"/>
    </source>
</evidence>
<evidence type="ECO:0000256" key="3">
    <source>
        <dbReference type="ARBA" id="ARBA00022475"/>
    </source>
</evidence>
<dbReference type="Gene3D" id="1.10.3720.10">
    <property type="entry name" value="MetI-like"/>
    <property type="match status" value="2"/>
</dbReference>
<feature type="transmembrane region" description="Helical" evidence="8">
    <location>
        <begin position="496"/>
        <end position="526"/>
    </location>
</feature>
<evidence type="ECO:0000313" key="10">
    <source>
        <dbReference type="EMBL" id="WDR06639.1"/>
    </source>
</evidence>
<evidence type="ECO:0000256" key="8">
    <source>
        <dbReference type="RuleBase" id="RU363032"/>
    </source>
</evidence>
<dbReference type="RefSeq" id="WP_282212152.1">
    <property type="nucleotide sequence ID" value="NZ_CP118247.1"/>
</dbReference>
<keyword evidence="7 8" id="KW-0472">Membrane</keyword>
<dbReference type="CDD" id="cd06261">
    <property type="entry name" value="TM_PBP2"/>
    <property type="match status" value="1"/>
</dbReference>
<accession>A0ABY7Z0H1</accession>
<dbReference type="PROSITE" id="PS50928">
    <property type="entry name" value="ABC_TM1"/>
    <property type="match status" value="2"/>
</dbReference>
<dbReference type="InterPro" id="IPR035906">
    <property type="entry name" value="MetI-like_sf"/>
</dbReference>
<feature type="transmembrane region" description="Helical" evidence="8">
    <location>
        <begin position="363"/>
        <end position="381"/>
    </location>
</feature>
<evidence type="ECO:0000256" key="5">
    <source>
        <dbReference type="ARBA" id="ARBA00022692"/>
    </source>
</evidence>
<gene>
    <name evidence="10" type="ORF">PSQ90_04025</name>
</gene>
<evidence type="ECO:0000259" key="9">
    <source>
        <dbReference type="PROSITE" id="PS50928"/>
    </source>
</evidence>